<evidence type="ECO:0000313" key="1">
    <source>
        <dbReference type="EMBL" id="KAE9526499.1"/>
    </source>
</evidence>
<gene>
    <name evidence="1" type="ORF">AGLY_013147</name>
</gene>
<dbReference type="OrthoDB" id="6591972at2759"/>
<dbReference type="AlphaFoldDB" id="A0A6G0T7L4"/>
<dbReference type="EMBL" id="VYZN01000054">
    <property type="protein sequence ID" value="KAE9526499.1"/>
    <property type="molecule type" value="Genomic_DNA"/>
</dbReference>
<dbReference type="Proteomes" id="UP000475862">
    <property type="component" value="Unassembled WGS sequence"/>
</dbReference>
<accession>A0A6G0T7L4</accession>
<name>A0A6G0T7L4_APHGL</name>
<comment type="caution">
    <text evidence="1">The sequence shown here is derived from an EMBL/GenBank/DDBJ whole genome shotgun (WGS) entry which is preliminary data.</text>
</comment>
<evidence type="ECO:0000313" key="2">
    <source>
        <dbReference type="Proteomes" id="UP000475862"/>
    </source>
</evidence>
<protein>
    <submittedName>
        <fullName evidence="1">Uncharacterized protein</fullName>
    </submittedName>
</protein>
<keyword evidence="2" id="KW-1185">Reference proteome</keyword>
<organism evidence="1 2">
    <name type="scientific">Aphis glycines</name>
    <name type="common">Soybean aphid</name>
    <dbReference type="NCBI Taxonomy" id="307491"/>
    <lineage>
        <taxon>Eukaryota</taxon>
        <taxon>Metazoa</taxon>
        <taxon>Ecdysozoa</taxon>
        <taxon>Arthropoda</taxon>
        <taxon>Hexapoda</taxon>
        <taxon>Insecta</taxon>
        <taxon>Pterygota</taxon>
        <taxon>Neoptera</taxon>
        <taxon>Paraneoptera</taxon>
        <taxon>Hemiptera</taxon>
        <taxon>Sternorrhyncha</taxon>
        <taxon>Aphidomorpha</taxon>
        <taxon>Aphidoidea</taxon>
        <taxon>Aphididae</taxon>
        <taxon>Aphidini</taxon>
        <taxon>Aphis</taxon>
        <taxon>Aphis</taxon>
    </lineage>
</organism>
<reference evidence="1 2" key="1">
    <citation type="submission" date="2019-08" db="EMBL/GenBank/DDBJ databases">
        <title>The genome of the soybean aphid Biotype 1, its phylome, world population structure and adaptation to the North American continent.</title>
        <authorList>
            <person name="Giordano R."/>
            <person name="Donthu R.K."/>
            <person name="Hernandez A.G."/>
            <person name="Wright C.L."/>
            <person name="Zimin A.V."/>
        </authorList>
    </citation>
    <scope>NUCLEOTIDE SEQUENCE [LARGE SCALE GENOMIC DNA]</scope>
    <source>
        <tissue evidence="1">Whole aphids</tissue>
    </source>
</reference>
<sequence length="288" mass="32814">MEDEVKNYLNFIRGMGIKAWIPGSSKSLPEMSVADQCRSGVLCLNYKGSDVYSTEIHFIFIDDNTVLSKYYCNKSFLVQGNNHRATNDEMSTKFVRNLDNGSSKNDKLLDRSNDDHDNITVNNYNLNVINIKLPAAVEKCKRDVGIQCNVSDMADGKLEISKFSTIHSRFKKSVETEVDDTQNKMFLPELTGTQFKRVVKEKLTNEVRVAKWYVSSLPNCVPVKNSNCHLDKKALRLDYTGKLWNELDCKSSPEIKKSGLSPGFVQQLIKQFDVPHNAEQKCLRRRSL</sequence>
<proteinExistence type="predicted"/>